<evidence type="ECO:0000313" key="4">
    <source>
        <dbReference type="Proteomes" id="UP000007014"/>
    </source>
</evidence>
<dbReference type="eggNOG" id="KOG3409">
    <property type="taxonomic scope" value="Eukaryota"/>
</dbReference>
<name>M1V5J5_CYAM1</name>
<dbReference type="KEGG" id="cme:CYME_CML180C"/>
<dbReference type="RefSeq" id="XP_005536816.1">
    <property type="nucleotide sequence ID" value="XM_005536759.1"/>
</dbReference>
<dbReference type="PANTHER" id="PTHR12686:SF8">
    <property type="entry name" value="EXOSOME COMPLEX COMPONENT CSL4"/>
    <property type="match status" value="1"/>
</dbReference>
<dbReference type="InterPro" id="IPR039771">
    <property type="entry name" value="Csl4"/>
</dbReference>
<dbReference type="PANTHER" id="PTHR12686">
    <property type="entry name" value="3'-5' EXORIBONUCLEASE CSL4-RELATED"/>
    <property type="match status" value="1"/>
</dbReference>
<accession>M1V5J5</accession>
<dbReference type="GeneID" id="16994613"/>
<dbReference type="GO" id="GO:0000176">
    <property type="term" value="C:nuclear exosome (RNase complex)"/>
    <property type="evidence" value="ECO:0007669"/>
    <property type="project" value="TreeGrafter"/>
</dbReference>
<dbReference type="GO" id="GO:0005730">
    <property type="term" value="C:nucleolus"/>
    <property type="evidence" value="ECO:0007669"/>
    <property type="project" value="UniProtKB-SubCell"/>
</dbReference>
<dbReference type="InterPro" id="IPR012340">
    <property type="entry name" value="NA-bd_OB-fold"/>
</dbReference>
<reference evidence="3 4" key="2">
    <citation type="journal article" date="2007" name="BMC Biol.">
        <title>A 100%-complete sequence reveals unusually simple genomic features in the hot-spring red alga Cyanidioschyzon merolae.</title>
        <authorList>
            <person name="Nozaki H."/>
            <person name="Takano H."/>
            <person name="Misumi O."/>
            <person name="Terasawa K."/>
            <person name="Matsuzaki M."/>
            <person name="Maruyama S."/>
            <person name="Nishida K."/>
            <person name="Yagisawa F."/>
            <person name="Yoshida Y."/>
            <person name="Fujiwara T."/>
            <person name="Takio S."/>
            <person name="Tamura K."/>
            <person name="Chung S.J."/>
            <person name="Nakamura S."/>
            <person name="Kuroiwa H."/>
            <person name="Tanaka K."/>
            <person name="Sato N."/>
            <person name="Kuroiwa T."/>
        </authorList>
    </citation>
    <scope>NUCLEOTIDE SEQUENCE [LARGE SCALE GENOMIC DNA]</scope>
    <source>
        <strain evidence="3 4">10D</strain>
    </source>
</reference>
<dbReference type="Gene3D" id="2.40.50.140">
    <property type="entry name" value="Nucleic acid-binding proteins"/>
    <property type="match status" value="1"/>
</dbReference>
<evidence type="ECO:0000256" key="1">
    <source>
        <dbReference type="ARBA" id="ARBA00004604"/>
    </source>
</evidence>
<dbReference type="SUPFAM" id="SSF50249">
    <property type="entry name" value="Nucleic acid-binding proteins"/>
    <property type="match status" value="1"/>
</dbReference>
<evidence type="ECO:0000256" key="2">
    <source>
        <dbReference type="ARBA" id="ARBA00022835"/>
    </source>
</evidence>
<dbReference type="GO" id="GO:0005737">
    <property type="term" value="C:cytoplasm"/>
    <property type="evidence" value="ECO:0007669"/>
    <property type="project" value="TreeGrafter"/>
</dbReference>
<dbReference type="HOGENOM" id="CLU_1296006_0_0_1"/>
<keyword evidence="2" id="KW-0271">Exosome</keyword>
<protein>
    <submittedName>
        <fullName evidence="3">Similar to 3'-5' exoribonuclease CSL4</fullName>
    </submittedName>
</protein>
<dbReference type="Proteomes" id="UP000007014">
    <property type="component" value="Chromosome 12"/>
</dbReference>
<dbReference type="GO" id="GO:0006396">
    <property type="term" value="P:RNA processing"/>
    <property type="evidence" value="ECO:0007669"/>
    <property type="project" value="InterPro"/>
</dbReference>
<sequence>MSAQERLTCRNHETIQSHLGTRIALRKARGFTVLCKTQYSSAYMSHRSAFFVLPGEVTGNAEELAYNASGVFYKWDLELRSLYAGVLTCSEQCATSAKAAQRLATVQCDLENPRGDQKASALIPRPGKRVIAVVLRVNRRQATALILHVGTVPAKSEFIGVVRQQDIQEDNWDSVRVYDHLQPGDLIAAVVLSDLEQKHYYLRVASMPFLIRR</sequence>
<dbReference type="EMBL" id="AP006494">
    <property type="protein sequence ID" value="BAM80780.1"/>
    <property type="molecule type" value="Genomic_DNA"/>
</dbReference>
<evidence type="ECO:0000313" key="3">
    <source>
        <dbReference type="EMBL" id="BAM80780.1"/>
    </source>
</evidence>
<dbReference type="OrthoDB" id="440760at2759"/>
<proteinExistence type="predicted"/>
<comment type="subcellular location">
    <subcellularLocation>
        <location evidence="1">Nucleus</location>
        <location evidence="1">Nucleolus</location>
    </subcellularLocation>
</comment>
<dbReference type="OMA" id="ANVEIMC"/>
<organism evidence="3 4">
    <name type="scientific">Cyanidioschyzon merolae (strain NIES-3377 / 10D)</name>
    <name type="common">Unicellular red alga</name>
    <dbReference type="NCBI Taxonomy" id="280699"/>
    <lineage>
        <taxon>Eukaryota</taxon>
        <taxon>Rhodophyta</taxon>
        <taxon>Bangiophyceae</taxon>
        <taxon>Cyanidiales</taxon>
        <taxon>Cyanidiaceae</taxon>
        <taxon>Cyanidioschyzon</taxon>
    </lineage>
</organism>
<dbReference type="Gramene" id="CML180CT">
    <property type="protein sequence ID" value="CML180CT"/>
    <property type="gene ID" value="CML180C"/>
</dbReference>
<dbReference type="STRING" id="280699.M1V5J5"/>
<keyword evidence="4" id="KW-1185">Reference proteome</keyword>
<reference evidence="3 4" key="1">
    <citation type="journal article" date="2004" name="Nature">
        <title>Genome sequence of the ultrasmall unicellular red alga Cyanidioschyzon merolae 10D.</title>
        <authorList>
            <person name="Matsuzaki M."/>
            <person name="Misumi O."/>
            <person name="Shin-i T."/>
            <person name="Maruyama S."/>
            <person name="Takahara M."/>
            <person name="Miyagishima S."/>
            <person name="Mori T."/>
            <person name="Nishida K."/>
            <person name="Yagisawa F."/>
            <person name="Nishida K."/>
            <person name="Yoshida Y."/>
            <person name="Nishimura Y."/>
            <person name="Nakao S."/>
            <person name="Kobayashi T."/>
            <person name="Momoyama Y."/>
            <person name="Higashiyama T."/>
            <person name="Minoda A."/>
            <person name="Sano M."/>
            <person name="Nomoto H."/>
            <person name="Oishi K."/>
            <person name="Hayashi H."/>
            <person name="Ohta F."/>
            <person name="Nishizaka S."/>
            <person name="Haga S."/>
            <person name="Miura S."/>
            <person name="Morishita T."/>
            <person name="Kabeya Y."/>
            <person name="Terasawa K."/>
            <person name="Suzuki Y."/>
            <person name="Ishii Y."/>
            <person name="Asakawa S."/>
            <person name="Takano H."/>
            <person name="Ohta N."/>
            <person name="Kuroiwa H."/>
            <person name="Tanaka K."/>
            <person name="Shimizu N."/>
            <person name="Sugano S."/>
            <person name="Sato N."/>
            <person name="Nozaki H."/>
            <person name="Ogasawara N."/>
            <person name="Kohara Y."/>
            <person name="Kuroiwa T."/>
        </authorList>
    </citation>
    <scope>NUCLEOTIDE SEQUENCE [LARGE SCALE GENOMIC DNA]</scope>
    <source>
        <strain evidence="3 4">10D</strain>
    </source>
</reference>
<gene>
    <name evidence="3" type="ORF">CYME_CML180C</name>
</gene>
<dbReference type="AlphaFoldDB" id="M1V5J5"/>